<dbReference type="Proteomes" id="UP000231542">
    <property type="component" value="Unassembled WGS sequence"/>
</dbReference>
<dbReference type="PROSITE" id="PS51257">
    <property type="entry name" value="PROKAR_LIPOPROTEIN"/>
    <property type="match status" value="1"/>
</dbReference>
<sequence>MSVTKVLRMTIGLLLIVALLTACSGGNGQRVACTYQVQNDGSTDTVIRNGTTCSAHSPYPAGWIMGDELIRQEVAP</sequence>
<reference evidence="2 3" key="1">
    <citation type="submission" date="2017-09" db="EMBL/GenBank/DDBJ databases">
        <title>Depth-based differentiation of microbial function through sediment-hosted aquifers and enrichment of novel symbionts in the deep terrestrial subsurface.</title>
        <authorList>
            <person name="Probst A.J."/>
            <person name="Ladd B."/>
            <person name="Jarett J.K."/>
            <person name="Geller-Mcgrath D.E."/>
            <person name="Sieber C.M."/>
            <person name="Emerson J.B."/>
            <person name="Anantharaman K."/>
            <person name="Thomas B.C."/>
            <person name="Malmstrom R."/>
            <person name="Stieglmeier M."/>
            <person name="Klingl A."/>
            <person name="Woyke T."/>
            <person name="Ryan C.M."/>
            <person name="Banfield J.F."/>
        </authorList>
    </citation>
    <scope>NUCLEOTIDE SEQUENCE [LARGE SCALE GENOMIC DNA]</scope>
    <source>
        <strain evidence="2">CG08_land_8_20_14_0_20_40_16</strain>
    </source>
</reference>
<protein>
    <submittedName>
        <fullName evidence="2">Uncharacterized protein</fullName>
    </submittedName>
</protein>
<feature type="signal peptide" evidence="1">
    <location>
        <begin position="1"/>
        <end position="24"/>
    </location>
</feature>
<gene>
    <name evidence="2" type="ORF">COT24_02965</name>
</gene>
<proteinExistence type="predicted"/>
<evidence type="ECO:0000313" key="2">
    <source>
        <dbReference type="EMBL" id="PIS42549.1"/>
    </source>
</evidence>
<evidence type="ECO:0000313" key="3">
    <source>
        <dbReference type="Proteomes" id="UP000231542"/>
    </source>
</evidence>
<name>A0A2H0YW87_9BACT</name>
<comment type="caution">
    <text evidence="2">The sequence shown here is derived from an EMBL/GenBank/DDBJ whole genome shotgun (WGS) entry which is preliminary data.</text>
</comment>
<accession>A0A2H0YW87</accession>
<dbReference type="AlphaFoldDB" id="A0A2H0YW87"/>
<dbReference type="EMBL" id="PEXU01000036">
    <property type="protein sequence ID" value="PIS42549.1"/>
    <property type="molecule type" value="Genomic_DNA"/>
</dbReference>
<feature type="chain" id="PRO_5013823163" evidence="1">
    <location>
        <begin position="25"/>
        <end position="76"/>
    </location>
</feature>
<organism evidence="2 3">
    <name type="scientific">Candidatus Kerfeldbacteria bacterium CG08_land_8_20_14_0_20_40_16</name>
    <dbReference type="NCBI Taxonomy" id="2014244"/>
    <lineage>
        <taxon>Bacteria</taxon>
        <taxon>Candidatus Kerfeldiibacteriota</taxon>
    </lineage>
</organism>
<evidence type="ECO:0000256" key="1">
    <source>
        <dbReference type="SAM" id="SignalP"/>
    </source>
</evidence>
<keyword evidence="1" id="KW-0732">Signal</keyword>